<evidence type="ECO:0000313" key="2">
    <source>
        <dbReference type="Proteomes" id="UP001163324"/>
    </source>
</evidence>
<name>A0ACC0UPV6_9HYPO</name>
<accession>A0ACC0UPV6</accession>
<comment type="caution">
    <text evidence="1">The sequence shown here is derived from an EMBL/GenBank/DDBJ whole genome shotgun (WGS) entry which is preliminary data.</text>
</comment>
<organism evidence="1 2">
    <name type="scientific">Trichothecium roseum</name>
    <dbReference type="NCBI Taxonomy" id="47278"/>
    <lineage>
        <taxon>Eukaryota</taxon>
        <taxon>Fungi</taxon>
        <taxon>Dikarya</taxon>
        <taxon>Ascomycota</taxon>
        <taxon>Pezizomycotina</taxon>
        <taxon>Sordariomycetes</taxon>
        <taxon>Hypocreomycetidae</taxon>
        <taxon>Hypocreales</taxon>
        <taxon>Hypocreales incertae sedis</taxon>
        <taxon>Trichothecium</taxon>
    </lineage>
</organism>
<keyword evidence="2" id="KW-1185">Reference proteome</keyword>
<proteinExistence type="predicted"/>
<reference evidence="1" key="1">
    <citation type="submission" date="2022-10" db="EMBL/GenBank/DDBJ databases">
        <title>Complete Genome of Trichothecium roseum strain YXFP-22015, a Plant Pathogen Isolated from Citrus.</title>
        <authorList>
            <person name="Wang Y."/>
            <person name="Zhu L."/>
        </authorList>
    </citation>
    <scope>NUCLEOTIDE SEQUENCE</scope>
    <source>
        <strain evidence="1">YXFP-22015</strain>
    </source>
</reference>
<evidence type="ECO:0000313" key="1">
    <source>
        <dbReference type="EMBL" id="KAI9896149.1"/>
    </source>
</evidence>
<gene>
    <name evidence="1" type="ORF">N3K66_009049</name>
</gene>
<protein>
    <submittedName>
        <fullName evidence="1">Uncharacterized protein</fullName>
    </submittedName>
</protein>
<sequence>MTEFDPSEVQRVGYHHAVAYDRGYLSVGEIHKLYYEQYANQNGKPVIFLHGGPGGSTSKQNTQFFDPTIYRVVLLDQRGAGKSTPSAELEENTSHHLTSDIETLRAHLGIPKWHLVFGGSWGSALALLYAQTYPAVVGGLVLRGVFTARPSEFAWSREDGGAAYIYPDAYEEFLSHLSEDERSDPLRGYYKILTSNDYDTRREAARCWNRWDMTIGALEPSNESFAKIEDDHWSLSHAILEAHYFSHGAWLSENQLLDPQNLGRISHIPHRVRIHHDGSIQVLVRTSGYIEGDDNVNATDAGDCGFRIRQFLSGSMNDHVFNFKTDVDVHGTKNSLMKTEFVPHAQAYPWSDWQVINTMKVECSFVAIEEEGKISWAPNAAVAYSVVNKDKKNELGEYPGFRIYPSTGSSIHLTLYALRRKDSEPNSAFPLADANKEEPRVDFNRFFDGESLEQENLVLYFNLGMHHMPDTYDLPATVFQGSQSDITFRPQNYLPSDASLSSRQQVCIMNIRDKLEVTIYGAKEVSGAFDLDVTHPLWYPIPEVDE</sequence>
<dbReference type="Proteomes" id="UP001163324">
    <property type="component" value="Chromosome 10"/>
</dbReference>
<dbReference type="EMBL" id="CM047949">
    <property type="protein sequence ID" value="KAI9896149.1"/>
    <property type="molecule type" value="Genomic_DNA"/>
</dbReference>